<protein>
    <submittedName>
        <fullName evidence="1">Uncharacterized protein</fullName>
    </submittedName>
</protein>
<gene>
    <name evidence="1" type="ORF">RWE15_17055</name>
</gene>
<proteinExistence type="predicted"/>
<sequence>MPQAQAAEAAAAYTYEKQFEKAFKLAGKRLERSTSKSFKQQLQQLHAHLLQKRLFKWGDKGCCGAL</sequence>
<evidence type="ECO:0000313" key="2">
    <source>
        <dbReference type="Proteomes" id="UP001281447"/>
    </source>
</evidence>
<name>A0ABU5CAE0_9BACI</name>
<evidence type="ECO:0000313" key="1">
    <source>
        <dbReference type="EMBL" id="MDY0395803.1"/>
    </source>
</evidence>
<dbReference type="Proteomes" id="UP001281447">
    <property type="component" value="Unassembled WGS sequence"/>
</dbReference>
<accession>A0ABU5CAE0</accession>
<organism evidence="1 2">
    <name type="scientific">Tigheibacillus halophilus</name>
    <dbReference type="NCBI Taxonomy" id="361280"/>
    <lineage>
        <taxon>Bacteria</taxon>
        <taxon>Bacillati</taxon>
        <taxon>Bacillota</taxon>
        <taxon>Bacilli</taxon>
        <taxon>Bacillales</taxon>
        <taxon>Bacillaceae</taxon>
        <taxon>Tigheibacillus</taxon>
    </lineage>
</organism>
<comment type="caution">
    <text evidence="1">The sequence shown here is derived from an EMBL/GenBank/DDBJ whole genome shotgun (WGS) entry which is preliminary data.</text>
</comment>
<keyword evidence="2" id="KW-1185">Reference proteome</keyword>
<dbReference type="EMBL" id="JAWDIP010000003">
    <property type="protein sequence ID" value="MDY0395803.1"/>
    <property type="molecule type" value="Genomic_DNA"/>
</dbReference>
<reference evidence="1 2" key="1">
    <citation type="submission" date="2023-10" db="EMBL/GenBank/DDBJ databases">
        <title>Virgibacillus halophilus 5B73C genome.</title>
        <authorList>
            <person name="Miliotis G."/>
            <person name="Sengupta P."/>
            <person name="Hameed A."/>
            <person name="Chuvochina M."/>
            <person name="Mcdonagh F."/>
            <person name="Simpson A.C."/>
            <person name="Singh N.K."/>
            <person name="Rekha P.D."/>
            <person name="Raman K."/>
            <person name="Hugenholtz P."/>
            <person name="Venkateswaran K."/>
        </authorList>
    </citation>
    <scope>NUCLEOTIDE SEQUENCE [LARGE SCALE GENOMIC DNA]</scope>
    <source>
        <strain evidence="1 2">5B73C</strain>
    </source>
</reference>